<dbReference type="PROSITE" id="PS50889">
    <property type="entry name" value="S4"/>
    <property type="match status" value="1"/>
</dbReference>
<evidence type="ECO:0000313" key="8">
    <source>
        <dbReference type="EMBL" id="PUE64034.1"/>
    </source>
</evidence>
<dbReference type="OrthoDB" id="128480at2"/>
<evidence type="ECO:0000256" key="5">
    <source>
        <dbReference type="ARBA" id="ARBA00033164"/>
    </source>
</evidence>
<dbReference type="Gene3D" id="3.30.2350.10">
    <property type="entry name" value="Pseudouridine synthase"/>
    <property type="match status" value="1"/>
</dbReference>
<dbReference type="InterPro" id="IPR006224">
    <property type="entry name" value="PsdUridine_synth_RluA-like_CS"/>
</dbReference>
<keyword evidence="3" id="KW-0413">Isomerase</keyword>
<name>A0A363CYB6_9BACT</name>
<accession>A0A363CYB6</accession>
<dbReference type="SUPFAM" id="SSF55120">
    <property type="entry name" value="Pseudouridine synthase"/>
    <property type="match status" value="1"/>
</dbReference>
<dbReference type="AlphaFoldDB" id="A0A363CYB6"/>
<dbReference type="CDD" id="cd02869">
    <property type="entry name" value="PseudoU_synth_RluA_like"/>
    <property type="match status" value="1"/>
</dbReference>
<feature type="domain" description="Pseudouridine synthase RsuA/RluA-like" evidence="7">
    <location>
        <begin position="84"/>
        <end position="201"/>
    </location>
</feature>
<organism evidence="8 9">
    <name type="scientific">Arcobacter caeni</name>
    <dbReference type="NCBI Taxonomy" id="1912877"/>
    <lineage>
        <taxon>Bacteria</taxon>
        <taxon>Pseudomonadati</taxon>
        <taxon>Campylobacterota</taxon>
        <taxon>Epsilonproteobacteria</taxon>
        <taxon>Campylobacterales</taxon>
        <taxon>Arcobacteraceae</taxon>
        <taxon>Arcobacter</taxon>
    </lineage>
</organism>
<dbReference type="RefSeq" id="WP_108559601.1">
    <property type="nucleotide sequence ID" value="NZ_MUXE01000011.1"/>
</dbReference>
<dbReference type="Proteomes" id="UP000251135">
    <property type="component" value="Unassembled WGS sequence"/>
</dbReference>
<comment type="caution">
    <text evidence="8">The sequence shown here is derived from an EMBL/GenBank/DDBJ whole genome shotgun (WGS) entry which is preliminary data.</text>
</comment>
<dbReference type="GO" id="GO:0003723">
    <property type="term" value="F:RNA binding"/>
    <property type="evidence" value="ECO:0007669"/>
    <property type="project" value="UniProtKB-KW"/>
</dbReference>
<sequence length="252" mass="28564">MAVTYDKAYKLLALQENISNSKAKELIDRGVVKVGEQKVLIARGEIRSDTKFNIKEIGKIRVIFEDKDILVVDKPAFLTADDVAKKYEKAILLNRLDKETSGVMMFAKNEDFQKKAITEFAQNRVYKEYVAIVEGKVVDEIEIDKPILTTKDRGMAKSKIDLKRGKPAKSTVYPVLVEGNKSKIKIVIESGRTHQIRVHLNSVGLPIIGDAIYGRTASNINRVLLHSKVTKIFNYVFESPEPKEFRVYDFNS</sequence>
<evidence type="ECO:0000256" key="4">
    <source>
        <dbReference type="ARBA" id="ARBA00031870"/>
    </source>
</evidence>
<evidence type="ECO:0000256" key="2">
    <source>
        <dbReference type="ARBA" id="ARBA00010876"/>
    </source>
</evidence>
<dbReference type="EMBL" id="MUXE01000011">
    <property type="protein sequence ID" value="PUE64034.1"/>
    <property type="molecule type" value="Genomic_DNA"/>
</dbReference>
<proteinExistence type="inferred from homology"/>
<comment type="catalytic activity">
    <reaction evidence="1">
        <text>a uridine in RNA = a pseudouridine in RNA</text>
        <dbReference type="Rhea" id="RHEA:48348"/>
        <dbReference type="Rhea" id="RHEA-COMP:12068"/>
        <dbReference type="Rhea" id="RHEA-COMP:12069"/>
        <dbReference type="ChEBI" id="CHEBI:65314"/>
        <dbReference type="ChEBI" id="CHEBI:65315"/>
    </reaction>
</comment>
<dbReference type="GO" id="GO:0009982">
    <property type="term" value="F:pseudouridine synthase activity"/>
    <property type="evidence" value="ECO:0007669"/>
    <property type="project" value="InterPro"/>
</dbReference>
<dbReference type="PANTHER" id="PTHR21600">
    <property type="entry name" value="MITOCHONDRIAL RNA PSEUDOURIDINE SYNTHASE"/>
    <property type="match status" value="1"/>
</dbReference>
<gene>
    <name evidence="8" type="ORF">B0174_08315</name>
</gene>
<dbReference type="Pfam" id="PF00849">
    <property type="entry name" value="PseudoU_synth_2"/>
    <property type="match status" value="1"/>
</dbReference>
<dbReference type="GO" id="GO:0140098">
    <property type="term" value="F:catalytic activity, acting on RNA"/>
    <property type="evidence" value="ECO:0007669"/>
    <property type="project" value="UniProtKB-ARBA"/>
</dbReference>
<evidence type="ECO:0000256" key="3">
    <source>
        <dbReference type="ARBA" id="ARBA00023235"/>
    </source>
</evidence>
<dbReference type="InterPro" id="IPR050188">
    <property type="entry name" value="RluA_PseudoU_synthase"/>
</dbReference>
<evidence type="ECO:0000259" key="7">
    <source>
        <dbReference type="Pfam" id="PF00849"/>
    </source>
</evidence>
<evidence type="ECO:0000313" key="9">
    <source>
        <dbReference type="Proteomes" id="UP000251135"/>
    </source>
</evidence>
<protein>
    <recommendedName>
        <fullName evidence="4">RNA pseudouridylate synthase</fullName>
    </recommendedName>
    <alternativeName>
        <fullName evidence="5">RNA-uridine isomerase</fullName>
    </alternativeName>
</protein>
<reference evidence="8 9" key="1">
    <citation type="submission" date="2017-02" db="EMBL/GenBank/DDBJ databases">
        <title>Arcobacter caeni sp. nov, a new Arcobacter species isolated from reclaimed water.</title>
        <authorList>
            <person name="Figueras M.J."/>
            <person name="Perez-Cataluna A."/>
            <person name="Salas-Masso N."/>
        </authorList>
    </citation>
    <scope>NUCLEOTIDE SEQUENCE [LARGE SCALE GENOMIC DNA]</scope>
    <source>
        <strain evidence="8 9">RW17-10</strain>
    </source>
</reference>
<dbReference type="PROSITE" id="PS01129">
    <property type="entry name" value="PSI_RLU"/>
    <property type="match status" value="1"/>
</dbReference>
<dbReference type="PANTHER" id="PTHR21600:SF44">
    <property type="entry name" value="RIBOSOMAL LARGE SUBUNIT PSEUDOURIDINE SYNTHASE D"/>
    <property type="match status" value="1"/>
</dbReference>
<comment type="similarity">
    <text evidence="2">Belongs to the pseudouridine synthase RluA family.</text>
</comment>
<keyword evidence="9" id="KW-1185">Reference proteome</keyword>
<dbReference type="InterPro" id="IPR020103">
    <property type="entry name" value="PsdUridine_synth_cat_dom_sf"/>
</dbReference>
<evidence type="ECO:0000256" key="6">
    <source>
        <dbReference type="PROSITE-ProRule" id="PRU00182"/>
    </source>
</evidence>
<evidence type="ECO:0000256" key="1">
    <source>
        <dbReference type="ARBA" id="ARBA00000073"/>
    </source>
</evidence>
<dbReference type="GO" id="GO:0000455">
    <property type="term" value="P:enzyme-directed rRNA pseudouridine synthesis"/>
    <property type="evidence" value="ECO:0007669"/>
    <property type="project" value="TreeGrafter"/>
</dbReference>
<dbReference type="InterPro" id="IPR006145">
    <property type="entry name" value="PsdUridine_synth_RsuA/RluA"/>
</dbReference>
<keyword evidence="6" id="KW-0694">RNA-binding</keyword>